<keyword evidence="5 7" id="KW-1133">Transmembrane helix</keyword>
<comment type="subcellular location">
    <subcellularLocation>
        <location evidence="1 7">Cell membrane</location>
        <topology evidence="1 7">Multi-pass membrane protein</topology>
    </subcellularLocation>
</comment>
<dbReference type="NCBIfam" id="TIGR01097">
    <property type="entry name" value="PhnE"/>
    <property type="match status" value="1"/>
</dbReference>
<dbReference type="Proteomes" id="UP000198525">
    <property type="component" value="Unassembled WGS sequence"/>
</dbReference>
<evidence type="ECO:0000256" key="3">
    <source>
        <dbReference type="ARBA" id="ARBA00022475"/>
    </source>
</evidence>
<evidence type="ECO:0000313" key="9">
    <source>
        <dbReference type="EMBL" id="SDK24567.1"/>
    </source>
</evidence>
<evidence type="ECO:0000256" key="5">
    <source>
        <dbReference type="ARBA" id="ARBA00022989"/>
    </source>
</evidence>
<keyword evidence="2 7" id="KW-0813">Transport</keyword>
<evidence type="ECO:0000256" key="6">
    <source>
        <dbReference type="ARBA" id="ARBA00023136"/>
    </source>
</evidence>
<evidence type="ECO:0000256" key="2">
    <source>
        <dbReference type="ARBA" id="ARBA00022448"/>
    </source>
</evidence>
<protein>
    <submittedName>
        <fullName evidence="9">Phosphonate transport system permease protein</fullName>
    </submittedName>
</protein>
<reference evidence="9 10" key="1">
    <citation type="submission" date="2016-10" db="EMBL/GenBank/DDBJ databases">
        <authorList>
            <person name="de Groot N.N."/>
        </authorList>
    </citation>
    <scope>NUCLEOTIDE SEQUENCE [LARGE SCALE GENOMIC DNA]</scope>
    <source>
        <strain evidence="9 10">CGMCC 1.6133</strain>
    </source>
</reference>
<evidence type="ECO:0000259" key="8">
    <source>
        <dbReference type="PROSITE" id="PS50928"/>
    </source>
</evidence>
<keyword evidence="6 7" id="KW-0472">Membrane</keyword>
<keyword evidence="3" id="KW-1003">Cell membrane</keyword>
<name>A0A1G9AB84_9GAMM</name>
<dbReference type="Pfam" id="PF00528">
    <property type="entry name" value="BPD_transp_1"/>
    <property type="match status" value="1"/>
</dbReference>
<dbReference type="AlphaFoldDB" id="A0A1G9AB84"/>
<dbReference type="OrthoDB" id="9808005at2"/>
<dbReference type="PANTHER" id="PTHR30043">
    <property type="entry name" value="PHOSPHONATES TRANSPORT SYSTEM PERMEASE PROTEIN"/>
    <property type="match status" value="1"/>
</dbReference>
<evidence type="ECO:0000256" key="7">
    <source>
        <dbReference type="RuleBase" id="RU363032"/>
    </source>
</evidence>
<dbReference type="Gene3D" id="1.10.3720.10">
    <property type="entry name" value="MetI-like"/>
    <property type="match status" value="1"/>
</dbReference>
<dbReference type="GO" id="GO:0005886">
    <property type="term" value="C:plasma membrane"/>
    <property type="evidence" value="ECO:0007669"/>
    <property type="project" value="UniProtKB-SubCell"/>
</dbReference>
<dbReference type="InterPro" id="IPR035906">
    <property type="entry name" value="MetI-like_sf"/>
</dbReference>
<dbReference type="SUPFAM" id="SSF161098">
    <property type="entry name" value="MetI-like"/>
    <property type="match status" value="1"/>
</dbReference>
<dbReference type="CDD" id="cd06261">
    <property type="entry name" value="TM_PBP2"/>
    <property type="match status" value="1"/>
</dbReference>
<dbReference type="STRING" id="376427.SAMN04487954_113103"/>
<evidence type="ECO:0000256" key="4">
    <source>
        <dbReference type="ARBA" id="ARBA00022692"/>
    </source>
</evidence>
<feature type="domain" description="ABC transmembrane type-1" evidence="8">
    <location>
        <begin position="85"/>
        <end position="269"/>
    </location>
</feature>
<dbReference type="GO" id="GO:0015416">
    <property type="term" value="F:ABC-type phosphonate transporter activity"/>
    <property type="evidence" value="ECO:0007669"/>
    <property type="project" value="InterPro"/>
</dbReference>
<accession>A0A1G9AB84</accession>
<evidence type="ECO:0000313" key="10">
    <source>
        <dbReference type="Proteomes" id="UP000198525"/>
    </source>
</evidence>
<dbReference type="EMBL" id="FNES01000013">
    <property type="protein sequence ID" value="SDK24567.1"/>
    <property type="molecule type" value="Genomic_DNA"/>
</dbReference>
<dbReference type="InterPro" id="IPR005769">
    <property type="entry name" value="PhnE/PtxC"/>
</dbReference>
<sequence>MTRLDPTASEPTHYAQVWSFRTPKARLALWAGWLALVALFVWCWQVMNAGTMWVFVADAPSQAADIGSRMFPPRLDYLPELLAPLWDTLNIATLGTLGGVILAVPVAFLAAANTTPSKLLVRPVALLVIVTSRSINSLIWALLLVAIIGPGLLAGIVAIALRSIGFVGKLLYEAIEETDVRQIEAVTATGASRSQIIHYGIVPQVLPAFWGISVFRWDINIRESTILGLVGAGGIGMKLQSSIDTLAWSQVATILVVILATVVVSEAVSARLRHALI</sequence>
<feature type="transmembrane region" description="Helical" evidence="7">
    <location>
        <begin position="247"/>
        <end position="268"/>
    </location>
</feature>
<dbReference type="PANTHER" id="PTHR30043:SF1">
    <property type="entry name" value="ABC TRANSPORT SYSTEM PERMEASE PROTEIN P69"/>
    <property type="match status" value="1"/>
</dbReference>
<organism evidence="9 10">
    <name type="scientific">Billgrantia gudaonensis</name>
    <dbReference type="NCBI Taxonomy" id="376427"/>
    <lineage>
        <taxon>Bacteria</taxon>
        <taxon>Pseudomonadati</taxon>
        <taxon>Pseudomonadota</taxon>
        <taxon>Gammaproteobacteria</taxon>
        <taxon>Oceanospirillales</taxon>
        <taxon>Halomonadaceae</taxon>
        <taxon>Billgrantia</taxon>
    </lineage>
</organism>
<comment type="similarity">
    <text evidence="7">Belongs to the binding-protein-dependent transport system permease family.</text>
</comment>
<dbReference type="PROSITE" id="PS50928">
    <property type="entry name" value="ABC_TM1"/>
    <property type="match status" value="1"/>
</dbReference>
<evidence type="ECO:0000256" key="1">
    <source>
        <dbReference type="ARBA" id="ARBA00004651"/>
    </source>
</evidence>
<dbReference type="RefSeq" id="WP_089687554.1">
    <property type="nucleotide sequence ID" value="NZ_FNES01000013.1"/>
</dbReference>
<feature type="transmembrane region" description="Helical" evidence="7">
    <location>
        <begin position="138"/>
        <end position="161"/>
    </location>
</feature>
<proteinExistence type="inferred from homology"/>
<keyword evidence="4 7" id="KW-0812">Transmembrane</keyword>
<keyword evidence="10" id="KW-1185">Reference proteome</keyword>
<dbReference type="InterPro" id="IPR000515">
    <property type="entry name" value="MetI-like"/>
</dbReference>
<feature type="transmembrane region" description="Helical" evidence="7">
    <location>
        <begin position="27"/>
        <end position="47"/>
    </location>
</feature>
<feature type="transmembrane region" description="Helical" evidence="7">
    <location>
        <begin position="91"/>
        <end position="112"/>
    </location>
</feature>
<gene>
    <name evidence="9" type="ORF">SAMN04487954_113103</name>
</gene>